<dbReference type="EMBL" id="CAICTM010000851">
    <property type="protein sequence ID" value="CAB9517381.1"/>
    <property type="molecule type" value="Genomic_DNA"/>
</dbReference>
<accession>A0A9N8EDQ2</accession>
<reference evidence="2" key="1">
    <citation type="submission" date="2020-06" db="EMBL/GenBank/DDBJ databases">
        <authorList>
            <consortium name="Plant Systems Biology data submission"/>
        </authorList>
    </citation>
    <scope>NUCLEOTIDE SEQUENCE</scope>
    <source>
        <strain evidence="2">D6</strain>
    </source>
</reference>
<proteinExistence type="predicted"/>
<evidence type="ECO:0000256" key="1">
    <source>
        <dbReference type="SAM" id="Phobius"/>
    </source>
</evidence>
<name>A0A9N8EDQ2_9STRA</name>
<evidence type="ECO:0000313" key="2">
    <source>
        <dbReference type="EMBL" id="CAB9517381.1"/>
    </source>
</evidence>
<feature type="transmembrane region" description="Helical" evidence="1">
    <location>
        <begin position="117"/>
        <end position="143"/>
    </location>
</feature>
<keyword evidence="3" id="KW-1185">Reference proteome</keyword>
<dbReference type="AlphaFoldDB" id="A0A9N8EDQ2"/>
<organism evidence="2 3">
    <name type="scientific">Seminavis robusta</name>
    <dbReference type="NCBI Taxonomy" id="568900"/>
    <lineage>
        <taxon>Eukaryota</taxon>
        <taxon>Sar</taxon>
        <taxon>Stramenopiles</taxon>
        <taxon>Ochrophyta</taxon>
        <taxon>Bacillariophyta</taxon>
        <taxon>Bacillariophyceae</taxon>
        <taxon>Bacillariophycidae</taxon>
        <taxon>Naviculales</taxon>
        <taxon>Naviculaceae</taxon>
        <taxon>Seminavis</taxon>
    </lineage>
</organism>
<sequence>MISPHVPGVGYTWIIVAHQKAAKIFSSLVTVGGLVTLYVLLCLFNSCLQQQQQQDDDPYIQQRNAITEYLQNHNQTVSVEQLAYCAFLLVAIPNHSNNSSNNQLDETSLRGAEQINAIFNLIVSFGLGMLLLMFISAMTLMCYPRSRHDYGMERWEERRASKRYRLLKIGLLLRKFHVVSYLSYRI</sequence>
<dbReference type="Proteomes" id="UP001153069">
    <property type="component" value="Unassembled WGS sequence"/>
</dbReference>
<feature type="transmembrane region" description="Helical" evidence="1">
    <location>
        <begin position="21"/>
        <end position="41"/>
    </location>
</feature>
<keyword evidence="1" id="KW-1133">Transmembrane helix</keyword>
<gene>
    <name evidence="2" type="ORF">SEMRO_852_G211050.1</name>
</gene>
<keyword evidence="1" id="KW-0812">Transmembrane</keyword>
<comment type="caution">
    <text evidence="2">The sequence shown here is derived from an EMBL/GenBank/DDBJ whole genome shotgun (WGS) entry which is preliminary data.</text>
</comment>
<protein>
    <submittedName>
        <fullName evidence="2">Uncharacterized protein</fullName>
    </submittedName>
</protein>
<keyword evidence="1" id="KW-0472">Membrane</keyword>
<evidence type="ECO:0000313" key="3">
    <source>
        <dbReference type="Proteomes" id="UP001153069"/>
    </source>
</evidence>